<dbReference type="Pfam" id="PF00126">
    <property type="entry name" value="HTH_1"/>
    <property type="match status" value="1"/>
</dbReference>
<dbReference type="InterPro" id="IPR005119">
    <property type="entry name" value="LysR_subst-bd"/>
</dbReference>
<dbReference type="Pfam" id="PF03466">
    <property type="entry name" value="LysR_substrate"/>
    <property type="match status" value="1"/>
</dbReference>
<evidence type="ECO:0000313" key="8">
    <source>
        <dbReference type="Proteomes" id="UP000290401"/>
    </source>
</evidence>
<evidence type="ECO:0000256" key="1">
    <source>
        <dbReference type="ARBA" id="ARBA00003502"/>
    </source>
</evidence>
<comment type="caution">
    <text evidence="7">The sequence shown here is derived from an EMBL/GenBank/DDBJ whole genome shotgun (WGS) entry which is preliminary data.</text>
</comment>
<dbReference type="SUPFAM" id="SSF46785">
    <property type="entry name" value="Winged helix' DNA-binding domain"/>
    <property type="match status" value="1"/>
</dbReference>
<evidence type="ECO:0000256" key="4">
    <source>
        <dbReference type="ARBA" id="ARBA00023125"/>
    </source>
</evidence>
<dbReference type="PROSITE" id="PS50931">
    <property type="entry name" value="HTH_LYSR"/>
    <property type="match status" value="1"/>
</dbReference>
<comment type="function">
    <text evidence="1">NodD regulates the expression of the nodABCFE genes which encode other nodulation proteins. NodD is also a negative regulator of its own expression. Binds flavonoids as inducers.</text>
</comment>
<organism evidence="7 8">
    <name type="scientific">Bradyrhizobium guangzhouense</name>
    <dbReference type="NCBI Taxonomy" id="1325095"/>
    <lineage>
        <taxon>Bacteria</taxon>
        <taxon>Pseudomonadati</taxon>
        <taxon>Pseudomonadota</taxon>
        <taxon>Alphaproteobacteria</taxon>
        <taxon>Hyphomicrobiales</taxon>
        <taxon>Nitrobacteraceae</taxon>
        <taxon>Bradyrhizobium</taxon>
    </lineage>
</organism>
<dbReference type="SUPFAM" id="SSF53850">
    <property type="entry name" value="Periplasmic binding protein-like II"/>
    <property type="match status" value="1"/>
</dbReference>
<dbReference type="Gene3D" id="1.10.10.10">
    <property type="entry name" value="Winged helix-like DNA-binding domain superfamily/Winged helix DNA-binding domain"/>
    <property type="match status" value="1"/>
</dbReference>
<comment type="similarity">
    <text evidence="2">Belongs to the LysR transcriptional regulatory family.</text>
</comment>
<keyword evidence="3" id="KW-0805">Transcription regulation</keyword>
<dbReference type="Proteomes" id="UP000290401">
    <property type="component" value="Unassembled WGS sequence"/>
</dbReference>
<dbReference type="EMBL" id="RDQZ01000003">
    <property type="protein sequence ID" value="RXH16732.1"/>
    <property type="molecule type" value="Genomic_DNA"/>
</dbReference>
<sequence length="380" mass="40413">MPVANCGEGQGDGAALAALPAPCTNAGVFAMAAVAVRPRPFRTVRRCICFSRAFGYDRCACLIARAGLTGEIDFRNGLIDKSHSDCPQRGSLSMPTTLDLDTLRALLAIVELKSFSRAAERLGRSQSAISLQIARLEAAVGHPLLERARGRMLGPTVKGAELIAHAREMIALNERAVTAMRRPASDSPIRLGMPADFLERDFASAFGEIRSRFPKAQLSVRTDVSARLAEDVDHGRLDLAFYKRAPSNAADAAVAFEPMAWFGKALASNRSSDAVPLVAFADGCAYRGEALRSLRQAGREWSIACEARSLSALVGAVKAGLGYAALPIKLGMRKSLRHASDLVDLPQLNAVELALGVAEGCNLPFARAIGGIIAERCSLA</sequence>
<keyword evidence="8" id="KW-1185">Reference proteome</keyword>
<proteinExistence type="inferred from homology"/>
<dbReference type="InterPro" id="IPR000847">
    <property type="entry name" value="LysR_HTH_N"/>
</dbReference>
<protein>
    <submittedName>
        <fullName evidence="7">LysR family transcriptional regulator</fullName>
    </submittedName>
</protein>
<dbReference type="InterPro" id="IPR036388">
    <property type="entry name" value="WH-like_DNA-bd_sf"/>
</dbReference>
<evidence type="ECO:0000256" key="3">
    <source>
        <dbReference type="ARBA" id="ARBA00023015"/>
    </source>
</evidence>
<dbReference type="Gene3D" id="3.40.190.10">
    <property type="entry name" value="Periplasmic binding protein-like II"/>
    <property type="match status" value="2"/>
</dbReference>
<dbReference type="PANTHER" id="PTHR30579">
    <property type="entry name" value="TRANSCRIPTIONAL REGULATOR"/>
    <property type="match status" value="1"/>
</dbReference>
<evidence type="ECO:0000256" key="2">
    <source>
        <dbReference type="ARBA" id="ARBA00009437"/>
    </source>
</evidence>
<dbReference type="InterPro" id="IPR050176">
    <property type="entry name" value="LTTR"/>
</dbReference>
<dbReference type="InterPro" id="IPR036390">
    <property type="entry name" value="WH_DNA-bd_sf"/>
</dbReference>
<accession>A0ABY0EBX4</accession>
<gene>
    <name evidence="7" type="ORF">EAS56_07095</name>
</gene>
<name>A0ABY0EBX4_9BRAD</name>
<evidence type="ECO:0000313" key="7">
    <source>
        <dbReference type="EMBL" id="RXH16732.1"/>
    </source>
</evidence>
<reference evidence="7 8" key="1">
    <citation type="submission" date="2018-10" db="EMBL/GenBank/DDBJ databases">
        <title>Bradyrhizobium sp. nov., effective nodules isolated from peanut in China.</title>
        <authorList>
            <person name="Li Y."/>
        </authorList>
    </citation>
    <scope>NUCLEOTIDE SEQUENCE [LARGE SCALE GENOMIC DNA]</scope>
    <source>
        <strain evidence="7 8">CCBAU 53426</strain>
    </source>
</reference>
<feature type="domain" description="HTH lysR-type" evidence="6">
    <location>
        <begin position="98"/>
        <end position="156"/>
    </location>
</feature>
<evidence type="ECO:0000259" key="6">
    <source>
        <dbReference type="PROSITE" id="PS50931"/>
    </source>
</evidence>
<dbReference type="PANTHER" id="PTHR30579:SF7">
    <property type="entry name" value="HTH-TYPE TRANSCRIPTIONAL REGULATOR LRHA-RELATED"/>
    <property type="match status" value="1"/>
</dbReference>
<keyword evidence="5" id="KW-0804">Transcription</keyword>
<evidence type="ECO:0000256" key="5">
    <source>
        <dbReference type="ARBA" id="ARBA00023163"/>
    </source>
</evidence>
<keyword evidence="4" id="KW-0238">DNA-binding</keyword>
<dbReference type="PRINTS" id="PR00039">
    <property type="entry name" value="HTHLYSR"/>
</dbReference>